<organism evidence="1 2">
    <name type="scientific">Pseudoalteromonas phenolica</name>
    <dbReference type="NCBI Taxonomy" id="161398"/>
    <lineage>
        <taxon>Bacteria</taxon>
        <taxon>Pseudomonadati</taxon>
        <taxon>Pseudomonadota</taxon>
        <taxon>Gammaproteobacteria</taxon>
        <taxon>Alteromonadales</taxon>
        <taxon>Pseudoalteromonadaceae</taxon>
        <taxon>Pseudoalteromonas</taxon>
    </lineage>
</organism>
<comment type="caution">
    <text evidence="1">The sequence shown here is derived from an EMBL/GenBank/DDBJ whole genome shotgun (WGS) entry which is preliminary data.</text>
</comment>
<evidence type="ECO:0000313" key="2">
    <source>
        <dbReference type="Proteomes" id="UP000291338"/>
    </source>
</evidence>
<dbReference type="Proteomes" id="UP000291338">
    <property type="component" value="Unassembled WGS sequence"/>
</dbReference>
<dbReference type="InterPro" id="IPR021109">
    <property type="entry name" value="Peptidase_aspartic_dom_sf"/>
</dbReference>
<dbReference type="AlphaFoldDB" id="A0A4Q7IMM5"/>
<dbReference type="InterPro" id="IPR036034">
    <property type="entry name" value="PDZ_sf"/>
</dbReference>
<protein>
    <recommendedName>
        <fullName evidence="3">PDZ domain-containing protein</fullName>
    </recommendedName>
</protein>
<dbReference type="EMBL" id="PPSX01000028">
    <property type="protein sequence ID" value="RZQ53444.1"/>
    <property type="molecule type" value="Genomic_DNA"/>
</dbReference>
<evidence type="ECO:0008006" key="3">
    <source>
        <dbReference type="Google" id="ProtNLM"/>
    </source>
</evidence>
<dbReference type="SUPFAM" id="SSF50156">
    <property type="entry name" value="PDZ domain-like"/>
    <property type="match status" value="1"/>
</dbReference>
<sequence>MIPNIIQRIKTTVLVCLFSMLTLGCISKSIVNLQTGNPFAEHTWSNKADKIEVPFTWYDGHIIIETSINGQAGLKLALDSGASATVLFETLRSKSMSLNVDTTLDLPGSTVNLINDAKVSVSGITIENLTIVHVPLEQSPLFNSFEEAYFDGAIGYDVLKQYVTKIDYQNQKVIFYKKHDLEKLSSDWLVLPIMIKGNIPYIEASLKNNDDQKESQFFVLDTGAPDYIYSQLVENVSFPEKHFLGNMKHFEGASQIKTGRLPYFEFANTEFSDVTSHDLGHFSDDYGVGLLGSGLLRKYDVIFDYQSEKIAFRKAKKTTLTTPIDRSGLNMEPHIHGGVVIDVASRSGASKLSLLPGDIITHINRTAITEHNFDQL</sequence>
<dbReference type="RefSeq" id="WP_130255257.1">
    <property type="nucleotide sequence ID" value="NZ_PPSX01000028.1"/>
</dbReference>
<evidence type="ECO:0000313" key="1">
    <source>
        <dbReference type="EMBL" id="RZQ53444.1"/>
    </source>
</evidence>
<gene>
    <name evidence="1" type="ORF">C1E23_09080</name>
</gene>
<proteinExistence type="predicted"/>
<dbReference type="Gene3D" id="2.40.70.10">
    <property type="entry name" value="Acid Proteases"/>
    <property type="match status" value="1"/>
</dbReference>
<dbReference type="SUPFAM" id="SSF50630">
    <property type="entry name" value="Acid proteases"/>
    <property type="match status" value="1"/>
</dbReference>
<reference evidence="1 2" key="1">
    <citation type="submission" date="2018-01" db="EMBL/GenBank/DDBJ databases">
        <title>Co-occurrence of chitin degradation, pigmentation and bioactivity in marine Pseudoalteromonas.</title>
        <authorList>
            <person name="Paulsen S."/>
            <person name="Gram L."/>
            <person name="Machado H."/>
        </authorList>
    </citation>
    <scope>NUCLEOTIDE SEQUENCE [LARGE SCALE GENOMIC DNA]</scope>
    <source>
        <strain evidence="1 2">S3898</strain>
    </source>
</reference>
<accession>A0A4Q7IMM5</accession>
<name>A0A4Q7IMM5_9GAMM</name>